<dbReference type="Gene3D" id="2.60.40.740">
    <property type="match status" value="2"/>
</dbReference>
<sequence>MIKKYLLTILLMCLALQLDYASYSKSELVHAEMMPNATISVDVPTVCQYNDSPIITFTGTDGTAPYTFTYVIGTGTPQTVTSTGDIATIEVPTNADGTFTYTLTSVQDATATDNAVSGNVTITVTEGPDATLGGPNPIMIDGETVFRECNNTSTTLSFTNTSSTTSTLNASYTIDWGDGSPVFNDTSFALETHDYAVGIYTLIYTITGNNGCNTTREYTVFVGSNPAVSLGNPGNTDICNTDALTFPITGTSNNPPGTVYTVTFNDGSPPQVFNHPPPASITHTFASSSCNTTSSDGSNTYANSFSANIVASNPCSSSSVGVVPIYVSSIPQSDFTFPTEPTCTNTEICFEDLSIGNSTNGSDQNCTTNPNVIWEISPNTYNVTSGNLGNSFGSSDPGLWLTGSEIVCVEFTQPGTYTITQSVGNRCGIDVLSQTICIEAPVNPQFNLSSTDGCTPLDVTTTNTTDESTSCIPPTYQWQVTYTSDFCGTEPATWSFTNGTDASSTNPSFNFVTPGTYTIELAGTNSCGTTTSSQQVTVKQPPTVSINPISDLCNSNTINPSAVIETCTDNVGAVTYSWSFPGANTTSSNLESPGAIDYPSPGTYTISLQVTNECGTSNLAMQTFTIEEVPVITNTNLTQDICSGASTTEINLTSSSASTTYSWTATATAGISGFIPSGTSSTIPAQIITTTNTTSGTVTYTVTPTINNCDGTPVDFIITVNPAPEITTQPQSSMVCQNGTPNTLSVATTGASAQYQWYSNTVNSNTGGTLIPGATNPDYVPPTDTVGILYYYCEITFTTGGCSSLNSQTATVEVTPNANITSQPTPTQSLCVGSTIDSPLSVAFANGSGTVSYQWYSNTTNSNTGGTQIAGATNADYTPPAYTAAGNYYYYVVLSFAGSGCADITSDVAEVIVVDVPTVDVQPIPTQTLCQNTAPQLLEVQASGGLGAFSYQWYSNTTNSNTGGTPIASETNNTFTPPTDTVGTLYYYCVISQPASASCTVTSDVGEVIVNPAPLINSQPQSQDLCLGDVANALTVSYVNGVGTPAYQWYSNTTDDTTTGTAIAGATTASYTPDVSSVSTTYYYCILTFASGGCPEVTSATAEIIVNETPSISNFMETLCSGNSFTVTPDGTSGDIVPTNTTYTWTTPTVVPAGSVTGATAEATPQTEISQLLTNTTNATATVTYTVTPTAGNCDGTPFTIEITLNPAPEVTTQPQPSTVCQNGTPNTMSITLGSTSDTPQYQWYSNTTDSNTGGTPIAGATNADYIPPTDTIGMVYYYCEITFATGGCALITSQTALVTVTPNATITSQPTATQNLCVGSTIDSPLSVAYTDGTGTVSYQWFSNTTNSNTGGTAIAGATNPDYTPPVYTTAGTYYYYVILSFSGSGCSDVVSNVSEVIVVDAPMIDVQPIVTQTLCQNTIPQDLTVQPSGGIGAFSYQWYSNTTNSNTGGIAIAGETNASYTPPTNTVGTFYYYCIVSQAASASCTATSDVAEVIINLGPQFDSQPQSQELCTADTVNTLSVSYSNGVGTPTYQWYINVVDDTTSGTPIAGATTNSYTPNTSSQGTTYYYCIITFSSGGCSEIISNTAEIIVNETPVISDVTETICSGNSFTITPDGTSGDIVPTNTTYTWTVPTIVPAGSITGANAETNPQTTISQTLINTTTSPATVTYTVTPVSGICTGIPFTVEITVNPAISPNVTVTQIDCFGANNGEIMTNITGGIPFSTGNPYNISWTGPNGFTSSSATISNLIPGDYTLSVQDEGGCPFTETYTITEPDELILTVDTESQISCFGANDGEITVTVSGGTPTYIYNWTRNGAAFSMDEDISNLSPATYELTVTDANGCGPIVQSFVITEPSELSASLVTQTNVACFGESSGAIDVNITGGTPTETAPGVFEYTYAWTGPDGFTSATQDLTNLPAGTYTLTVTDANGCDDTLSVNLTQPNEIVISYTATELQCFGDNDASITITSITGGSGSYTITWSNFGEGTSQTNLSAGDYTITVTDSNNCTASETVTIDAPPIFTIEPVVQQISCFGANDGSISLNFQGGIEPIDFAWADDPNAGVERNNLGPGAYTINIVDGTPCTITETFIIIEPAELLLSGNVTNALDCDDASSGAINLLISGGTEPYTVNWSNGAITEDLDDIPAGDYLVTVVDGNGCEATDTFTVIRPPEIVIEVDTETVVNCNAFTASQTFTAQVSGGVPPFTLNWSSGTVTGANNEMMTTSQNGLVILEATDALGCVTSYTFEVDVPEISDADFTLTSTAFETFGIYSQIDPIQFTNTTTGDYINISWDFGDGNFSNEENPVHSYSAPGAYTVIQTVTFPGDCVHTKVITLLIEKGYKLIMPSAFTPNEDGLNDRFRPVFVGLDSMELNIYDTWGSLIYSETGDNVQGWDGKVKGELVENGNYYFTFTAKTFFGTTVRESGPLTLIL</sequence>
<dbReference type="Gene3D" id="2.60.40.10">
    <property type="entry name" value="Immunoglobulins"/>
    <property type="match status" value="5"/>
</dbReference>
<dbReference type="InterPro" id="IPR026341">
    <property type="entry name" value="T9SS_type_B"/>
</dbReference>
<dbReference type="SUPFAM" id="SSF49299">
    <property type="entry name" value="PKD domain"/>
    <property type="match status" value="5"/>
</dbReference>
<feature type="domain" description="PKD" evidence="2">
    <location>
        <begin position="2281"/>
        <end position="2326"/>
    </location>
</feature>
<dbReference type="InterPro" id="IPR000601">
    <property type="entry name" value="PKD_dom"/>
</dbReference>
<dbReference type="Gene3D" id="2.40.10.10">
    <property type="entry name" value="Trypsin-like serine proteases"/>
    <property type="match status" value="1"/>
</dbReference>
<dbReference type="InterPro" id="IPR025667">
    <property type="entry name" value="SprB_repeat"/>
</dbReference>
<dbReference type="Proteomes" id="UP000244090">
    <property type="component" value="Unassembled WGS sequence"/>
</dbReference>
<dbReference type="InterPro" id="IPR043504">
    <property type="entry name" value="Peptidase_S1_PA_chymotrypsin"/>
</dbReference>
<dbReference type="Pfam" id="PF13573">
    <property type="entry name" value="SprB"/>
    <property type="match status" value="4"/>
</dbReference>
<dbReference type="InterPro" id="IPR022409">
    <property type="entry name" value="PKD/Chitinase_dom"/>
</dbReference>
<accession>A0A2T6C6Y5</accession>
<keyword evidence="1" id="KW-0732">Signal</keyword>
<dbReference type="InterPro" id="IPR035986">
    <property type="entry name" value="PKD_dom_sf"/>
</dbReference>
<protein>
    <submittedName>
        <fullName evidence="3">Gliding motility-associated-like protein</fullName>
    </submittedName>
</protein>
<evidence type="ECO:0000313" key="3">
    <source>
        <dbReference type="EMBL" id="PTX64072.1"/>
    </source>
</evidence>
<evidence type="ECO:0000256" key="1">
    <source>
        <dbReference type="SAM" id="SignalP"/>
    </source>
</evidence>
<keyword evidence="4" id="KW-1185">Reference proteome</keyword>
<dbReference type="PROSITE" id="PS50093">
    <property type="entry name" value="PKD"/>
    <property type="match status" value="3"/>
</dbReference>
<dbReference type="InterPro" id="IPR013783">
    <property type="entry name" value="Ig-like_fold"/>
</dbReference>
<dbReference type="InterPro" id="IPR045828">
    <property type="entry name" value="PKD_Bacteroidetes"/>
</dbReference>
<dbReference type="Pfam" id="PF18911">
    <property type="entry name" value="PKD_4"/>
    <property type="match status" value="1"/>
</dbReference>
<reference evidence="3 4" key="1">
    <citation type="submission" date="2018-04" db="EMBL/GenBank/DDBJ databases">
        <title>Genomic Encyclopedia of Archaeal and Bacterial Type Strains, Phase II (KMG-II): from individual species to whole genera.</title>
        <authorList>
            <person name="Goeker M."/>
        </authorList>
    </citation>
    <scope>NUCLEOTIDE SEQUENCE [LARGE SCALE GENOMIC DNA]</scope>
    <source>
        <strain evidence="3 4">DSM 25731</strain>
    </source>
</reference>
<feature type="chain" id="PRO_5015694379" evidence="1">
    <location>
        <begin position="22"/>
        <end position="2435"/>
    </location>
</feature>
<dbReference type="NCBIfam" id="TIGR04131">
    <property type="entry name" value="Bac_Flav_CTERM"/>
    <property type="match status" value="1"/>
</dbReference>
<dbReference type="CDD" id="cd00146">
    <property type="entry name" value="PKD"/>
    <property type="match status" value="1"/>
</dbReference>
<comment type="caution">
    <text evidence="3">The sequence shown here is derived from an EMBL/GenBank/DDBJ whole genome shotgun (WGS) entry which is preliminary data.</text>
</comment>
<dbReference type="Pfam" id="PF19406">
    <property type="entry name" value="PKD_5"/>
    <property type="match status" value="3"/>
</dbReference>
<evidence type="ECO:0000259" key="2">
    <source>
        <dbReference type="PROSITE" id="PS50093"/>
    </source>
</evidence>
<dbReference type="Gene3D" id="2.60.40.2700">
    <property type="match status" value="8"/>
</dbReference>
<evidence type="ECO:0000313" key="4">
    <source>
        <dbReference type="Proteomes" id="UP000244090"/>
    </source>
</evidence>
<feature type="signal peptide" evidence="1">
    <location>
        <begin position="1"/>
        <end position="21"/>
    </location>
</feature>
<feature type="domain" description="PKD" evidence="2">
    <location>
        <begin position="574"/>
        <end position="627"/>
    </location>
</feature>
<dbReference type="SMART" id="SM00089">
    <property type="entry name" value="PKD"/>
    <property type="match status" value="5"/>
</dbReference>
<proteinExistence type="predicted"/>
<dbReference type="OrthoDB" id="7794186at2"/>
<feature type="domain" description="PKD" evidence="2">
    <location>
        <begin position="493"/>
        <end position="538"/>
    </location>
</feature>
<dbReference type="Pfam" id="PF13585">
    <property type="entry name" value="CHU_C"/>
    <property type="match status" value="1"/>
</dbReference>
<dbReference type="EMBL" id="QBKT01000001">
    <property type="protein sequence ID" value="PTX64072.1"/>
    <property type="molecule type" value="Genomic_DNA"/>
</dbReference>
<gene>
    <name evidence="3" type="ORF">C8N46_101682</name>
</gene>
<name>A0A2T6C6Y5_9FLAO</name>
<organism evidence="3 4">
    <name type="scientific">Kordia periserrulae</name>
    <dbReference type="NCBI Taxonomy" id="701523"/>
    <lineage>
        <taxon>Bacteria</taxon>
        <taxon>Pseudomonadati</taxon>
        <taxon>Bacteroidota</taxon>
        <taxon>Flavobacteriia</taxon>
        <taxon>Flavobacteriales</taxon>
        <taxon>Flavobacteriaceae</taxon>
        <taxon>Kordia</taxon>
    </lineage>
</organism>